<evidence type="ECO:0000256" key="1">
    <source>
        <dbReference type="ARBA" id="ARBA00022801"/>
    </source>
</evidence>
<keyword evidence="1" id="KW-0378">Hydrolase</keyword>
<dbReference type="Pfam" id="PF01520">
    <property type="entry name" value="Amidase_3"/>
    <property type="match status" value="1"/>
</dbReference>
<evidence type="ECO:0000259" key="2">
    <source>
        <dbReference type="SMART" id="SM00646"/>
    </source>
</evidence>
<dbReference type="Gene3D" id="3.40.630.40">
    <property type="entry name" value="Zn-dependent exopeptidases"/>
    <property type="match status" value="1"/>
</dbReference>
<name>A0ABT7EAT4_9FIRM</name>
<dbReference type="RefSeq" id="WP_284131582.1">
    <property type="nucleotide sequence ID" value="NZ_JASKYM010000001.1"/>
</dbReference>
<dbReference type="PANTHER" id="PTHR30404:SF0">
    <property type="entry name" value="N-ACETYLMURAMOYL-L-ALANINE AMIDASE AMIC"/>
    <property type="match status" value="1"/>
</dbReference>
<dbReference type="EMBL" id="JASKYM010000001">
    <property type="protein sequence ID" value="MDK2562615.1"/>
    <property type="molecule type" value="Genomic_DNA"/>
</dbReference>
<dbReference type="SUPFAM" id="SSF53187">
    <property type="entry name" value="Zn-dependent exopeptidases"/>
    <property type="match status" value="1"/>
</dbReference>
<reference evidence="3 4" key="1">
    <citation type="submission" date="2023-05" db="EMBL/GenBank/DDBJ databases">
        <title>Rombocin, a short stable natural nisin variant, displays selective antimicrobial activity against Listeria monocytogenes and employs dual mode of action to kill target bacterial strains.</title>
        <authorList>
            <person name="Wambui J."/>
            <person name="Stephan R."/>
            <person name="Kuipers O.P."/>
        </authorList>
    </citation>
    <scope>NUCLEOTIDE SEQUENCE [LARGE SCALE GENOMIC DNA]</scope>
    <source>
        <strain evidence="3 4">RC002</strain>
    </source>
</reference>
<dbReference type="Proteomes" id="UP001301012">
    <property type="component" value="Unassembled WGS sequence"/>
</dbReference>
<dbReference type="SUPFAM" id="SSF110997">
    <property type="entry name" value="Sporulation related repeat"/>
    <property type="match status" value="1"/>
</dbReference>
<keyword evidence="4" id="KW-1185">Reference proteome</keyword>
<organism evidence="3 4">
    <name type="scientific">Romboutsia sedimentorum</name>
    <dbReference type="NCBI Taxonomy" id="1368474"/>
    <lineage>
        <taxon>Bacteria</taxon>
        <taxon>Bacillati</taxon>
        <taxon>Bacillota</taxon>
        <taxon>Clostridia</taxon>
        <taxon>Peptostreptococcales</taxon>
        <taxon>Peptostreptococcaceae</taxon>
        <taxon>Romboutsia</taxon>
    </lineage>
</organism>
<dbReference type="CDD" id="cd02696">
    <property type="entry name" value="MurNAc-LAA"/>
    <property type="match status" value="1"/>
</dbReference>
<dbReference type="InterPro" id="IPR050695">
    <property type="entry name" value="N-acetylmuramoyl_amidase_3"/>
</dbReference>
<dbReference type="PANTHER" id="PTHR30404">
    <property type="entry name" value="N-ACETYLMURAMOYL-L-ALANINE AMIDASE"/>
    <property type="match status" value="1"/>
</dbReference>
<evidence type="ECO:0000313" key="3">
    <source>
        <dbReference type="EMBL" id="MDK2562615.1"/>
    </source>
</evidence>
<dbReference type="InterPro" id="IPR036680">
    <property type="entry name" value="SPOR-like_sf"/>
</dbReference>
<comment type="caution">
    <text evidence="3">The sequence shown here is derived from an EMBL/GenBank/DDBJ whole genome shotgun (WGS) entry which is preliminary data.</text>
</comment>
<evidence type="ECO:0000313" key="4">
    <source>
        <dbReference type="Proteomes" id="UP001301012"/>
    </source>
</evidence>
<proteinExistence type="predicted"/>
<protein>
    <submittedName>
        <fullName evidence="3">N-acetylmuramoyl-L-alanine amidase</fullName>
    </submittedName>
</protein>
<dbReference type="SMART" id="SM00646">
    <property type="entry name" value="Ami_3"/>
    <property type="match status" value="1"/>
</dbReference>
<dbReference type="Gene3D" id="3.30.70.1070">
    <property type="entry name" value="Sporulation related repeat"/>
    <property type="match status" value="1"/>
</dbReference>
<gene>
    <name evidence="3" type="ORF">QOZ84_03560</name>
</gene>
<sequence>MSKKVFIDPGHGGKDSGAIGVNNLLEKTINLQVAKKVDSLLKKQGLDVKLSRDSDIFLSLNDRTTIANNWKADCFVSIHCNAFDGIAKGIETFAYKSNTSDLATKVHHQVLNTGAYTLNRGVKTASFYVLRNTAMRACLIELAFIDNVEDSKILTQRQDDLALGIAKGVCEYLGIEYKPNHELPDIKPPVVDSDTFYRVVCGSFNNKVYAEERLEELKKLGFDDAFITVFKKEGN</sequence>
<feature type="domain" description="MurNAc-LAA" evidence="2">
    <location>
        <begin position="64"/>
        <end position="170"/>
    </location>
</feature>
<accession>A0ABT7EAT4</accession>
<dbReference type="InterPro" id="IPR002508">
    <property type="entry name" value="MurNAc-LAA_cat"/>
</dbReference>